<evidence type="ECO:0000313" key="1">
    <source>
        <dbReference type="EMBL" id="VAX34996.1"/>
    </source>
</evidence>
<dbReference type="GO" id="GO:0008817">
    <property type="term" value="F:corrinoid adenosyltransferase activity"/>
    <property type="evidence" value="ECO:0007669"/>
    <property type="project" value="UniProtKB-EC"/>
</dbReference>
<dbReference type="GO" id="GO:0005524">
    <property type="term" value="F:ATP binding"/>
    <property type="evidence" value="ECO:0007669"/>
    <property type="project" value="InterPro"/>
</dbReference>
<dbReference type="InterPro" id="IPR027417">
    <property type="entry name" value="P-loop_NTPase"/>
</dbReference>
<dbReference type="SUPFAM" id="SSF52540">
    <property type="entry name" value="P-loop containing nucleoside triphosphate hydrolases"/>
    <property type="match status" value="1"/>
</dbReference>
<dbReference type="GO" id="GO:0009236">
    <property type="term" value="P:cobalamin biosynthetic process"/>
    <property type="evidence" value="ECO:0007669"/>
    <property type="project" value="InterPro"/>
</dbReference>
<gene>
    <name evidence="1" type="ORF">MNBD_UNCLBAC01-263</name>
</gene>
<keyword evidence="1" id="KW-0808">Transferase</keyword>
<proteinExistence type="predicted"/>
<dbReference type="Gene3D" id="3.40.50.300">
    <property type="entry name" value="P-loop containing nucleotide triphosphate hydrolases"/>
    <property type="match status" value="1"/>
</dbReference>
<name>A0A3B1CWG9_9ZZZZ</name>
<dbReference type="PIRSF" id="PIRSF015617">
    <property type="entry name" value="Adensltrnsf_CobA"/>
    <property type="match status" value="1"/>
</dbReference>
<dbReference type="AlphaFoldDB" id="A0A3B1CWG9"/>
<dbReference type="CDD" id="cd00561">
    <property type="entry name" value="CobA_ACA"/>
    <property type="match status" value="1"/>
</dbReference>
<dbReference type="PANTHER" id="PTHR46638:SF1">
    <property type="entry name" value="CORRINOID ADENOSYLTRANSFERASE"/>
    <property type="match status" value="1"/>
</dbReference>
<dbReference type="Pfam" id="PF02572">
    <property type="entry name" value="CobA_CobO_BtuR"/>
    <property type="match status" value="1"/>
</dbReference>
<reference evidence="1" key="1">
    <citation type="submission" date="2018-06" db="EMBL/GenBank/DDBJ databases">
        <authorList>
            <person name="Zhirakovskaya E."/>
        </authorList>
    </citation>
    <scope>NUCLEOTIDE SEQUENCE</scope>
</reference>
<protein>
    <submittedName>
        <fullName evidence="1">Cob(I)alamin adenosyltransferase</fullName>
        <ecNumber evidence="1">2.5.1.17</ecNumber>
    </submittedName>
</protein>
<dbReference type="PANTHER" id="PTHR46638">
    <property type="entry name" value="CORRINOID ADENOSYLTRANSFERASE"/>
    <property type="match status" value="1"/>
</dbReference>
<organism evidence="1">
    <name type="scientific">hydrothermal vent metagenome</name>
    <dbReference type="NCBI Taxonomy" id="652676"/>
    <lineage>
        <taxon>unclassified sequences</taxon>
        <taxon>metagenomes</taxon>
        <taxon>ecological metagenomes</taxon>
    </lineage>
</organism>
<dbReference type="InterPro" id="IPR003724">
    <property type="entry name" value="CblAdoTrfase_CobA"/>
</dbReference>
<dbReference type="NCBIfam" id="TIGR00708">
    <property type="entry name" value="cobA"/>
    <property type="match status" value="1"/>
</dbReference>
<dbReference type="EMBL" id="UOGJ01000022">
    <property type="protein sequence ID" value="VAX34996.1"/>
    <property type="molecule type" value="Genomic_DNA"/>
</dbReference>
<accession>A0A3B1CWG9</accession>
<dbReference type="EC" id="2.5.1.17" evidence="1"/>
<dbReference type="NCBIfam" id="NF004637">
    <property type="entry name" value="PRK05986.1"/>
    <property type="match status" value="1"/>
</dbReference>
<sequence>MDKAPRKHKIVKESVKKGLIIVHTGAGKGKSTAAFGTAVRAMGHGYKVAIVQFIKGKWKTGEGKFFKEFPKLCDMFSLGDGFTWDTKNPEQDIKTAQKTWEKCCEVLHDEQYQLVIFDELNYALKFNFLEVEVVLDVLEKKPAMKHVILTGNGAPDALIEKADLVTEMKCTKHPYEQGVKAQMGIDF</sequence>